<evidence type="ECO:0000313" key="1">
    <source>
        <dbReference type="EMBL" id="MCK9793317.1"/>
    </source>
</evidence>
<protein>
    <submittedName>
        <fullName evidence="1">Uncharacterized protein</fullName>
    </submittedName>
</protein>
<evidence type="ECO:0000313" key="2">
    <source>
        <dbReference type="Proteomes" id="UP001651050"/>
    </source>
</evidence>
<dbReference type="InterPro" id="IPR018197">
    <property type="entry name" value="Glycerate_kinase_RE-like"/>
</dbReference>
<dbReference type="EMBL" id="JALQCY010000002">
    <property type="protein sequence ID" value="MCK9793317.1"/>
    <property type="molecule type" value="Genomic_DNA"/>
</dbReference>
<accession>A0ABT0J1E2</accession>
<dbReference type="Proteomes" id="UP001651050">
    <property type="component" value="Unassembled WGS sequence"/>
</dbReference>
<reference evidence="1 2" key="1">
    <citation type="submission" date="2022-02" db="EMBL/GenBank/DDBJ databases">
        <title>The car tank lid bacteriome: a reservoir of bacteria with potential in bioremediation of fuel.</title>
        <authorList>
            <person name="Vidal-Verdu A."/>
            <person name="Gomez-Martinez D."/>
            <person name="Latorre-Perez A."/>
            <person name="Pereto J."/>
            <person name="Porcar M."/>
        </authorList>
    </citation>
    <scope>NUCLEOTIDE SEQUENCE [LARGE SCALE GENOMIC DNA]</scope>
    <source>
        <strain evidence="1 2">4D.3</strain>
    </source>
</reference>
<dbReference type="RefSeq" id="WP_416343170.1">
    <property type="nucleotide sequence ID" value="NZ_JALQCY010000002.1"/>
</dbReference>
<comment type="caution">
    <text evidence="1">The sequence shown here is derived from an EMBL/GenBank/DDBJ whole genome shotgun (WGS) entry which is preliminary data.</text>
</comment>
<proteinExistence type="predicted"/>
<keyword evidence="2" id="KW-1185">Reference proteome</keyword>
<sequence length="167" mass="16489">MHVLICVGEDGAALAPVLAEAWREAAPRCDVETVVLPGPAPATDAASAGVPGLASPGVFVPLDALGLSTVAGAQGRAESALAGPAGRADLVVVHVPALDGTSLREGPVQAAVATAGPRAVPVVVLAGRSEVSRREWSGAGVSGVHETGTDVPASTARVARTWAPSWA</sequence>
<name>A0ABT0J1E2_9MICO</name>
<gene>
    <name evidence="1" type="ORF">M1843_06115</name>
</gene>
<dbReference type="Gene3D" id="3.40.50.10350">
    <property type="entry name" value="Glycerate kinase, domain 1"/>
    <property type="match status" value="1"/>
</dbReference>
<organism evidence="1 2">
    <name type="scientific">Isoptericola peretonis</name>
    <dbReference type="NCBI Taxonomy" id="2918523"/>
    <lineage>
        <taxon>Bacteria</taxon>
        <taxon>Bacillati</taxon>
        <taxon>Actinomycetota</taxon>
        <taxon>Actinomycetes</taxon>
        <taxon>Micrococcales</taxon>
        <taxon>Promicromonosporaceae</taxon>
        <taxon>Isoptericola</taxon>
    </lineage>
</organism>